<protein>
    <recommendedName>
        <fullName evidence="3">Prepilin-type N-terminal cleavage/methylation domain-containing protein</fullName>
    </recommendedName>
</protein>
<evidence type="ECO:0000256" key="1">
    <source>
        <dbReference type="SAM" id="Phobius"/>
    </source>
</evidence>
<keyword evidence="1" id="KW-0472">Membrane</keyword>
<reference evidence="2" key="1">
    <citation type="submission" date="2018-06" db="EMBL/GenBank/DDBJ databases">
        <authorList>
            <person name="Zhirakovskaya E."/>
        </authorList>
    </citation>
    <scope>NUCLEOTIDE SEQUENCE</scope>
</reference>
<dbReference type="AlphaFoldDB" id="A0A3B0VW65"/>
<dbReference type="NCBIfam" id="TIGR02532">
    <property type="entry name" value="IV_pilin_GFxxxE"/>
    <property type="match status" value="1"/>
</dbReference>
<dbReference type="SUPFAM" id="SSF54523">
    <property type="entry name" value="Pili subunits"/>
    <property type="match status" value="1"/>
</dbReference>
<gene>
    <name evidence="2" type="ORF">MNBD_GAMMA04-1290</name>
</gene>
<name>A0A3B0VW65_9ZZZZ</name>
<dbReference type="InterPro" id="IPR045584">
    <property type="entry name" value="Pilin-like"/>
</dbReference>
<sequence>MCWGVSVRNKMIDRYVPVTVTKCRGFSILEIMIALAIMTILLFGAGNLVQTTRDFDEDAESKRYMNQVYDGLLTFVQVNGFLPCPDVNGDGVEDRIGINCTNHFGTIPFLDLGVNAVDAWNQPLRYAVNRRVASPDILNNALTASYFNDTGAGTAFFRFSTPPIAVAGGNVLVNPGNYRICSEITVNCAVGDNLLEANAIAVVVSFGRNGAQTWANGVIGLSAAEAENIDVNNLRFWSAQGSNVAGNSFDDQLFWLTGHDVKYAVIKSGGVLLP</sequence>
<dbReference type="Pfam" id="PF07963">
    <property type="entry name" value="N_methyl"/>
    <property type="match status" value="1"/>
</dbReference>
<evidence type="ECO:0008006" key="3">
    <source>
        <dbReference type="Google" id="ProtNLM"/>
    </source>
</evidence>
<dbReference type="InterPro" id="IPR012902">
    <property type="entry name" value="N_methyl_site"/>
</dbReference>
<organism evidence="2">
    <name type="scientific">hydrothermal vent metagenome</name>
    <dbReference type="NCBI Taxonomy" id="652676"/>
    <lineage>
        <taxon>unclassified sequences</taxon>
        <taxon>metagenomes</taxon>
        <taxon>ecological metagenomes</taxon>
    </lineage>
</organism>
<feature type="transmembrane region" description="Helical" evidence="1">
    <location>
        <begin position="25"/>
        <end position="45"/>
    </location>
</feature>
<keyword evidence="1" id="KW-0812">Transmembrane</keyword>
<evidence type="ECO:0000313" key="2">
    <source>
        <dbReference type="EMBL" id="VAW47888.1"/>
    </source>
</evidence>
<dbReference type="EMBL" id="UOFB01000223">
    <property type="protein sequence ID" value="VAW47888.1"/>
    <property type="molecule type" value="Genomic_DNA"/>
</dbReference>
<keyword evidence="1" id="KW-1133">Transmembrane helix</keyword>
<proteinExistence type="predicted"/>
<accession>A0A3B0VW65</accession>